<reference evidence="3" key="1">
    <citation type="journal article" date="2020" name="J. Eukaryot. Microbiol.">
        <title>De novo Sequencing, Assembly and Annotation of the Transcriptome for the Free-Living Testate Amoeba Arcella intermedia.</title>
        <authorList>
            <person name="Ribeiro G.M."/>
            <person name="Porfirio-Sousa A.L."/>
            <person name="Maurer-Alcala X.X."/>
            <person name="Katz L.A."/>
            <person name="Lahr D.J.G."/>
        </authorList>
    </citation>
    <scope>NUCLEOTIDE SEQUENCE</scope>
</reference>
<feature type="compositionally biased region" description="Acidic residues" evidence="2">
    <location>
        <begin position="355"/>
        <end position="367"/>
    </location>
</feature>
<dbReference type="InterPro" id="IPR000648">
    <property type="entry name" value="Oxysterol-bd"/>
</dbReference>
<name>A0A6B2L5U5_9EUKA</name>
<dbReference type="Gene3D" id="2.40.160.120">
    <property type="match status" value="1"/>
</dbReference>
<comment type="similarity">
    <text evidence="1">Belongs to the OSBP family.</text>
</comment>
<dbReference type="InterPro" id="IPR018494">
    <property type="entry name" value="Oxysterol-bd_CS"/>
</dbReference>
<dbReference type="Pfam" id="PF01237">
    <property type="entry name" value="Oxysterol_BP"/>
    <property type="match status" value="1"/>
</dbReference>
<accession>A0A6B2L5U5</accession>
<evidence type="ECO:0008006" key="4">
    <source>
        <dbReference type="Google" id="ProtNLM"/>
    </source>
</evidence>
<dbReference type="GO" id="GO:0016020">
    <property type="term" value="C:membrane"/>
    <property type="evidence" value="ECO:0007669"/>
    <property type="project" value="TreeGrafter"/>
</dbReference>
<proteinExistence type="inferred from homology"/>
<dbReference type="GO" id="GO:0005829">
    <property type="term" value="C:cytosol"/>
    <property type="evidence" value="ECO:0007669"/>
    <property type="project" value="TreeGrafter"/>
</dbReference>
<evidence type="ECO:0000256" key="2">
    <source>
        <dbReference type="SAM" id="MobiDB-lite"/>
    </source>
</evidence>
<dbReference type="AlphaFoldDB" id="A0A6B2L5U5"/>
<organism evidence="3">
    <name type="scientific">Arcella intermedia</name>
    <dbReference type="NCBI Taxonomy" id="1963864"/>
    <lineage>
        <taxon>Eukaryota</taxon>
        <taxon>Amoebozoa</taxon>
        <taxon>Tubulinea</taxon>
        <taxon>Elardia</taxon>
        <taxon>Arcellinida</taxon>
        <taxon>Sphaerothecina</taxon>
        <taxon>Arcellidae</taxon>
        <taxon>Arcella</taxon>
    </lineage>
</organism>
<dbReference type="PANTHER" id="PTHR10972">
    <property type="entry name" value="OXYSTEROL-BINDING PROTEIN-RELATED"/>
    <property type="match status" value="1"/>
</dbReference>
<dbReference type="GO" id="GO:0032934">
    <property type="term" value="F:sterol binding"/>
    <property type="evidence" value="ECO:0007669"/>
    <property type="project" value="TreeGrafter"/>
</dbReference>
<protein>
    <recommendedName>
        <fullName evidence="4">Oxysterol-binding protein</fullName>
    </recommendedName>
</protein>
<dbReference type="PROSITE" id="PS01013">
    <property type="entry name" value="OSBP"/>
    <property type="match status" value="1"/>
</dbReference>
<dbReference type="EMBL" id="GIBP01003229">
    <property type="protein sequence ID" value="NDV32198.1"/>
    <property type="molecule type" value="Transcribed_RNA"/>
</dbReference>
<sequence length="384" mass="43371">MLELVAFRELQLFHILFDVTSASSDLERFLAIVKWYLGLVREETMEKKPFNPVIGETHLCWVDHTDGDSSEFIGEQVSHHPPVSAFIVRNKQRNLSITGAVTFKVGFGSNCASVTTGGEVTITTPHGDFKMTKCVPDMMVNNVIWGEKYLIWHGGVTISSADNSFVANMVFSEEGGKNVLQGEILEGEKVIFKLEGTAGHQSWITENQPEAEKKLFIDISTYQDNIIHYLPDEVQTAYNSLKLWMPVKEAIIKNDLPTADEQKKKIEADQRVRQRQRLSSGAWRDAQYFQFDAKPATEPVVEPHEEDPTVDEHQKQEEEIARGVWKFKNNFSIDQEYITAMLQEAEQIRSKTETEVPEQDAVDEPEAASETPNDSQGDGTCSVQ</sequence>
<dbReference type="Gene3D" id="6.10.140.1150">
    <property type="match status" value="1"/>
</dbReference>
<dbReference type="SUPFAM" id="SSF144000">
    <property type="entry name" value="Oxysterol-binding protein-like"/>
    <property type="match status" value="1"/>
</dbReference>
<evidence type="ECO:0000256" key="1">
    <source>
        <dbReference type="RuleBase" id="RU003844"/>
    </source>
</evidence>
<dbReference type="PANTHER" id="PTHR10972:SF152">
    <property type="entry name" value="OXYSTEROL-BINDING PROTEIN 7"/>
    <property type="match status" value="1"/>
</dbReference>
<feature type="compositionally biased region" description="Basic and acidic residues" evidence="2">
    <location>
        <begin position="301"/>
        <end position="315"/>
    </location>
</feature>
<feature type="region of interest" description="Disordered" evidence="2">
    <location>
        <begin position="348"/>
        <end position="384"/>
    </location>
</feature>
<dbReference type="InterPro" id="IPR037239">
    <property type="entry name" value="OSBP_sf"/>
</dbReference>
<feature type="compositionally biased region" description="Polar residues" evidence="2">
    <location>
        <begin position="370"/>
        <end position="384"/>
    </location>
</feature>
<evidence type="ECO:0000313" key="3">
    <source>
        <dbReference type="EMBL" id="NDV32198.1"/>
    </source>
</evidence>
<feature type="region of interest" description="Disordered" evidence="2">
    <location>
        <begin position="295"/>
        <end position="315"/>
    </location>
</feature>